<evidence type="ECO:0000313" key="2">
    <source>
        <dbReference type="EMBL" id="OGD89152.1"/>
    </source>
</evidence>
<organism evidence="2 3">
    <name type="scientific">Candidatus Curtissbacteria bacterium RIFCSPHIGHO2_01_FULL_40_12</name>
    <dbReference type="NCBI Taxonomy" id="1797710"/>
    <lineage>
        <taxon>Bacteria</taxon>
        <taxon>Candidatus Curtissiibacteriota</taxon>
    </lineage>
</organism>
<reference evidence="2 3" key="1">
    <citation type="journal article" date="2016" name="Nat. Commun.">
        <title>Thousands of microbial genomes shed light on interconnected biogeochemical processes in an aquifer system.</title>
        <authorList>
            <person name="Anantharaman K."/>
            <person name="Brown C.T."/>
            <person name="Hug L.A."/>
            <person name="Sharon I."/>
            <person name="Castelle C.J."/>
            <person name="Probst A.J."/>
            <person name="Thomas B.C."/>
            <person name="Singh A."/>
            <person name="Wilkins M.J."/>
            <person name="Karaoz U."/>
            <person name="Brodie E.L."/>
            <person name="Williams K.H."/>
            <person name="Hubbard S.S."/>
            <person name="Banfield J.F."/>
        </authorList>
    </citation>
    <scope>NUCLEOTIDE SEQUENCE [LARGE SCALE GENOMIC DNA]</scope>
</reference>
<name>A0A1F5GB97_9BACT</name>
<accession>A0A1F5GB97</accession>
<gene>
    <name evidence="2" type="ORF">A2693_02965</name>
</gene>
<comment type="caution">
    <text evidence="2">The sequence shown here is derived from an EMBL/GenBank/DDBJ whole genome shotgun (WGS) entry which is preliminary data.</text>
</comment>
<protein>
    <submittedName>
        <fullName evidence="2">Uncharacterized protein</fullName>
    </submittedName>
</protein>
<evidence type="ECO:0000313" key="3">
    <source>
        <dbReference type="Proteomes" id="UP000178577"/>
    </source>
</evidence>
<feature type="coiled-coil region" evidence="1">
    <location>
        <begin position="14"/>
        <end position="41"/>
    </location>
</feature>
<proteinExistence type="predicted"/>
<dbReference type="Proteomes" id="UP000178577">
    <property type="component" value="Unassembled WGS sequence"/>
</dbReference>
<keyword evidence="1" id="KW-0175">Coiled coil</keyword>
<dbReference type="EMBL" id="MFAY01000017">
    <property type="protein sequence ID" value="OGD89152.1"/>
    <property type="molecule type" value="Genomic_DNA"/>
</dbReference>
<sequence length="194" mass="22529">MERITDELPKHLFIPEDEKNLRRLQRKVDKLDKTVRSWAASAVNILPRGLVLLPEEVGILNLYLAEQRRKNLELDAGKESPGLGRIIPLFANSNEHEMTRTAHRQVSIRLQSDIDRAFEYFCHDRNIPMPDPSYDWLIAIRLMAQQLYIACRGDVKNATNTKPSRFEFALIARDHSLDVIGKRQRMMELITPRS</sequence>
<evidence type="ECO:0000256" key="1">
    <source>
        <dbReference type="SAM" id="Coils"/>
    </source>
</evidence>
<dbReference type="AlphaFoldDB" id="A0A1F5GB97"/>